<name>A0A151B2Z3_9CLOT</name>
<organism evidence="1 2">
    <name type="scientific">Clostridium tepidiprofundi DSM 19306</name>
    <dbReference type="NCBI Taxonomy" id="1121338"/>
    <lineage>
        <taxon>Bacteria</taxon>
        <taxon>Bacillati</taxon>
        <taxon>Bacillota</taxon>
        <taxon>Clostridia</taxon>
        <taxon>Eubacteriales</taxon>
        <taxon>Clostridiaceae</taxon>
        <taxon>Clostridium</taxon>
    </lineage>
</organism>
<protein>
    <recommendedName>
        <fullName evidence="3">NlpC/P60 domain-containing protein</fullName>
    </recommendedName>
</protein>
<keyword evidence="2" id="KW-1185">Reference proteome</keyword>
<reference evidence="1 2" key="1">
    <citation type="submission" date="2016-02" db="EMBL/GenBank/DDBJ databases">
        <title>Genome sequence of Clostridium tepidiprofundi DSM 19306.</title>
        <authorList>
            <person name="Poehlein A."/>
            <person name="Daniel R."/>
        </authorList>
    </citation>
    <scope>NUCLEOTIDE SEQUENCE [LARGE SCALE GENOMIC DNA]</scope>
    <source>
        <strain evidence="1 2">DSM 19306</strain>
    </source>
</reference>
<proteinExistence type="predicted"/>
<accession>A0A151B2Z3</accession>
<dbReference type="InterPro" id="IPR038765">
    <property type="entry name" value="Papain-like_cys_pep_sf"/>
</dbReference>
<gene>
    <name evidence="1" type="ORF">CLTEP_19370</name>
</gene>
<dbReference type="RefSeq" id="WP_066826031.1">
    <property type="nucleotide sequence ID" value="NZ_LTBA01000024.1"/>
</dbReference>
<dbReference type="Proteomes" id="UP000075531">
    <property type="component" value="Unassembled WGS sequence"/>
</dbReference>
<evidence type="ECO:0000313" key="1">
    <source>
        <dbReference type="EMBL" id="KYH34160.1"/>
    </source>
</evidence>
<dbReference type="OrthoDB" id="9815928at2"/>
<dbReference type="EMBL" id="LTBA01000024">
    <property type="protein sequence ID" value="KYH34160.1"/>
    <property type="molecule type" value="Genomic_DNA"/>
</dbReference>
<evidence type="ECO:0008006" key="3">
    <source>
        <dbReference type="Google" id="ProtNLM"/>
    </source>
</evidence>
<comment type="caution">
    <text evidence="1">The sequence shown here is derived from an EMBL/GenBank/DDBJ whole genome shotgun (WGS) entry which is preliminary data.</text>
</comment>
<evidence type="ECO:0000313" key="2">
    <source>
        <dbReference type="Proteomes" id="UP000075531"/>
    </source>
</evidence>
<sequence>MKEFGKNHNTKEYVQKQILDRAKAMIDFTWTPKKDLEGWRNDHTFPAGVPVKGIPYSMTEHQTNLTSFKEALKKEDFYVSGYKRDDKYPDESATMPKYGNDCSGFVSFAWGMKRMTTYEIEDSPDTIHFSLGEKELEPGDAFVKDTHTFLYVRTAENGDFICYEQTPPKTRIHPFSPYYIRKYGYKVYRLLSLVD</sequence>
<dbReference type="Gene3D" id="3.90.1720.10">
    <property type="entry name" value="endopeptidase domain like (from Nostoc punctiforme)"/>
    <property type="match status" value="1"/>
</dbReference>
<dbReference type="PATRIC" id="fig|1121338.3.peg.1997"/>
<dbReference type="SUPFAM" id="SSF54001">
    <property type="entry name" value="Cysteine proteinases"/>
    <property type="match status" value="1"/>
</dbReference>
<dbReference type="AlphaFoldDB" id="A0A151B2Z3"/>